<gene>
    <name evidence="2" type="ORF">GCM10009836_73990</name>
</gene>
<feature type="compositionally biased region" description="Basic and acidic residues" evidence="1">
    <location>
        <begin position="73"/>
        <end position="82"/>
    </location>
</feature>
<keyword evidence="3" id="KW-1185">Reference proteome</keyword>
<proteinExistence type="predicted"/>
<reference evidence="2 3" key="1">
    <citation type="journal article" date="2019" name="Int. J. Syst. Evol. Microbiol.">
        <title>The Global Catalogue of Microorganisms (GCM) 10K type strain sequencing project: providing services to taxonomists for standard genome sequencing and annotation.</title>
        <authorList>
            <consortium name="The Broad Institute Genomics Platform"/>
            <consortium name="The Broad Institute Genome Sequencing Center for Infectious Disease"/>
            <person name="Wu L."/>
            <person name="Ma J."/>
        </authorList>
    </citation>
    <scope>NUCLEOTIDE SEQUENCE [LARGE SCALE GENOMIC DNA]</scope>
    <source>
        <strain evidence="2 3">JCM 16009</strain>
    </source>
</reference>
<evidence type="ECO:0000256" key="1">
    <source>
        <dbReference type="SAM" id="MobiDB-lite"/>
    </source>
</evidence>
<dbReference type="EMBL" id="BAAAQK010000038">
    <property type="protein sequence ID" value="GAA1881996.1"/>
    <property type="molecule type" value="Genomic_DNA"/>
</dbReference>
<dbReference type="Proteomes" id="UP001500449">
    <property type="component" value="Unassembled WGS sequence"/>
</dbReference>
<evidence type="ECO:0000313" key="2">
    <source>
        <dbReference type="EMBL" id="GAA1881996.1"/>
    </source>
</evidence>
<organism evidence="2 3">
    <name type="scientific">Pseudonocardia ailaonensis</name>
    <dbReference type="NCBI Taxonomy" id="367279"/>
    <lineage>
        <taxon>Bacteria</taxon>
        <taxon>Bacillati</taxon>
        <taxon>Actinomycetota</taxon>
        <taxon>Actinomycetes</taxon>
        <taxon>Pseudonocardiales</taxon>
        <taxon>Pseudonocardiaceae</taxon>
        <taxon>Pseudonocardia</taxon>
    </lineage>
</organism>
<accession>A0ABN2NQ98</accession>
<sequence>MSPHVGILLRTVPSTEPVDLDGPSGLGKTGTVRDGGISMADAAQDAQPGPEPEPPYSASVPLPRRAPRPSAPGRDEDQPDIRLLERILGALTERR</sequence>
<comment type="caution">
    <text evidence="2">The sequence shown here is derived from an EMBL/GenBank/DDBJ whole genome shotgun (WGS) entry which is preliminary data.</text>
</comment>
<feature type="region of interest" description="Disordered" evidence="1">
    <location>
        <begin position="1"/>
        <end position="82"/>
    </location>
</feature>
<name>A0ABN2NQ98_9PSEU</name>
<protein>
    <submittedName>
        <fullName evidence="2">Uncharacterized protein</fullName>
    </submittedName>
</protein>
<evidence type="ECO:0000313" key="3">
    <source>
        <dbReference type="Proteomes" id="UP001500449"/>
    </source>
</evidence>